<proteinExistence type="inferred from homology"/>
<keyword evidence="5" id="KW-0804">Transcription</keyword>
<dbReference type="Pfam" id="PF04542">
    <property type="entry name" value="Sigma70_r2"/>
    <property type="match status" value="1"/>
</dbReference>
<dbReference type="Proteomes" id="UP000198280">
    <property type="component" value="Unassembled WGS sequence"/>
</dbReference>
<reference evidence="8 9" key="1">
    <citation type="submission" date="2017-06" db="EMBL/GenBank/DDBJ databases">
        <authorList>
            <person name="Kim H.J."/>
            <person name="Triplett B.A."/>
        </authorList>
    </citation>
    <scope>NUCLEOTIDE SEQUENCE [LARGE SCALE GENOMIC DNA]</scope>
    <source>
        <strain evidence="8 9">CGMCC 4.1858</strain>
    </source>
</reference>
<dbReference type="InterPro" id="IPR039425">
    <property type="entry name" value="RNA_pol_sigma-70-like"/>
</dbReference>
<keyword evidence="9" id="KW-1185">Reference proteome</keyword>
<dbReference type="EMBL" id="FZOF01000013">
    <property type="protein sequence ID" value="SNT08046.1"/>
    <property type="molecule type" value="Genomic_DNA"/>
</dbReference>
<dbReference type="Gene3D" id="1.10.10.10">
    <property type="entry name" value="Winged helix-like DNA-binding domain superfamily/Winged helix DNA-binding domain"/>
    <property type="match status" value="1"/>
</dbReference>
<evidence type="ECO:0000259" key="6">
    <source>
        <dbReference type="Pfam" id="PF04542"/>
    </source>
</evidence>
<evidence type="ECO:0000256" key="3">
    <source>
        <dbReference type="ARBA" id="ARBA00023082"/>
    </source>
</evidence>
<dbReference type="InterPro" id="IPR036388">
    <property type="entry name" value="WH-like_DNA-bd_sf"/>
</dbReference>
<evidence type="ECO:0000256" key="4">
    <source>
        <dbReference type="ARBA" id="ARBA00023125"/>
    </source>
</evidence>
<evidence type="ECO:0000259" key="7">
    <source>
        <dbReference type="Pfam" id="PF08281"/>
    </source>
</evidence>
<evidence type="ECO:0000256" key="2">
    <source>
        <dbReference type="ARBA" id="ARBA00023015"/>
    </source>
</evidence>
<evidence type="ECO:0000256" key="1">
    <source>
        <dbReference type="ARBA" id="ARBA00010641"/>
    </source>
</evidence>
<evidence type="ECO:0000313" key="8">
    <source>
        <dbReference type="EMBL" id="SNT08046.1"/>
    </source>
</evidence>
<keyword evidence="2" id="KW-0805">Transcription regulation</keyword>
<dbReference type="OrthoDB" id="3821507at2"/>
<dbReference type="InterPro" id="IPR013324">
    <property type="entry name" value="RNA_pol_sigma_r3/r4-like"/>
</dbReference>
<dbReference type="PANTHER" id="PTHR43133:SF8">
    <property type="entry name" value="RNA POLYMERASE SIGMA FACTOR HI_1459-RELATED"/>
    <property type="match status" value="1"/>
</dbReference>
<feature type="domain" description="RNA polymerase sigma-70 region 2" evidence="6">
    <location>
        <begin position="29"/>
        <end position="94"/>
    </location>
</feature>
<sequence length="335" mass="36374">MDEANAARIEDAKLTHAAQEGEITALSLLLERHRAGMTAVALSLLGPGPDVDDVMQEATVTALRRVGEVRDPTAVGAWLRMIVRNACRSLLRNAAHLVPQANVPVASATASPEQWLEQNALRNWVWEAIENLSPALRLPLVLRHFSFRVTSYEQIAEACGIPVGTVRSRISQGRTKLAEALTATTDAAHGEASERVRASEIEATETLAAAERGDFGDLLTERWSPEVMLMRGKDAVGGRRHLVRSMNRDIAAGVRQRLVHTVAGRSLTVWETDILNPADDPDHCPPAVAWLMSLDTDGRVHRLRLFHPRARQVAHPAPALGCGTESDPAPAATVT</sequence>
<organism evidence="8 9">
    <name type="scientific">Actinacidiphila glaucinigra</name>
    <dbReference type="NCBI Taxonomy" id="235986"/>
    <lineage>
        <taxon>Bacteria</taxon>
        <taxon>Bacillati</taxon>
        <taxon>Actinomycetota</taxon>
        <taxon>Actinomycetes</taxon>
        <taxon>Kitasatosporales</taxon>
        <taxon>Streptomycetaceae</taxon>
        <taxon>Actinacidiphila</taxon>
    </lineage>
</organism>
<dbReference type="SUPFAM" id="SSF88659">
    <property type="entry name" value="Sigma3 and sigma4 domains of RNA polymerase sigma factors"/>
    <property type="match status" value="1"/>
</dbReference>
<keyword evidence="4" id="KW-0238">DNA-binding</keyword>
<dbReference type="InterPro" id="IPR014284">
    <property type="entry name" value="RNA_pol_sigma-70_dom"/>
</dbReference>
<dbReference type="Pfam" id="PF08281">
    <property type="entry name" value="Sigma70_r4_2"/>
    <property type="match status" value="1"/>
</dbReference>
<dbReference type="SUPFAM" id="SSF88946">
    <property type="entry name" value="Sigma2 domain of RNA polymerase sigma factors"/>
    <property type="match status" value="1"/>
</dbReference>
<dbReference type="GO" id="GO:0006352">
    <property type="term" value="P:DNA-templated transcription initiation"/>
    <property type="evidence" value="ECO:0007669"/>
    <property type="project" value="InterPro"/>
</dbReference>
<dbReference type="RefSeq" id="WP_089226104.1">
    <property type="nucleotide sequence ID" value="NZ_FZOF01000013.1"/>
</dbReference>
<dbReference type="GO" id="GO:0016987">
    <property type="term" value="F:sigma factor activity"/>
    <property type="evidence" value="ECO:0007669"/>
    <property type="project" value="UniProtKB-KW"/>
</dbReference>
<dbReference type="AlphaFoldDB" id="A0A239JPU9"/>
<protein>
    <submittedName>
        <fullName evidence="8">RNA polymerase sigma-70 factor, ECF subfamily</fullName>
    </submittedName>
</protein>
<dbReference type="CDD" id="cd06171">
    <property type="entry name" value="Sigma70_r4"/>
    <property type="match status" value="1"/>
</dbReference>
<name>A0A239JPU9_9ACTN</name>
<dbReference type="InterPro" id="IPR013325">
    <property type="entry name" value="RNA_pol_sigma_r2"/>
</dbReference>
<dbReference type="NCBIfam" id="TIGR02937">
    <property type="entry name" value="sigma70-ECF"/>
    <property type="match status" value="1"/>
</dbReference>
<accession>A0A239JPU9</accession>
<dbReference type="Gene3D" id="1.10.1740.10">
    <property type="match status" value="1"/>
</dbReference>
<dbReference type="PANTHER" id="PTHR43133">
    <property type="entry name" value="RNA POLYMERASE ECF-TYPE SIGMA FACTO"/>
    <property type="match status" value="1"/>
</dbReference>
<gene>
    <name evidence="8" type="ORF">SAMN05216252_113157</name>
</gene>
<dbReference type="GO" id="GO:0003677">
    <property type="term" value="F:DNA binding"/>
    <property type="evidence" value="ECO:0007669"/>
    <property type="project" value="UniProtKB-KW"/>
</dbReference>
<evidence type="ECO:0000313" key="9">
    <source>
        <dbReference type="Proteomes" id="UP000198280"/>
    </source>
</evidence>
<feature type="domain" description="RNA polymerase sigma factor 70 region 4 type 2" evidence="7">
    <location>
        <begin position="123"/>
        <end position="177"/>
    </location>
</feature>
<comment type="similarity">
    <text evidence="1">Belongs to the sigma-70 factor family. ECF subfamily.</text>
</comment>
<dbReference type="InterPro" id="IPR013249">
    <property type="entry name" value="RNA_pol_sigma70_r4_t2"/>
</dbReference>
<keyword evidence="3" id="KW-0731">Sigma factor</keyword>
<evidence type="ECO:0000256" key="5">
    <source>
        <dbReference type="ARBA" id="ARBA00023163"/>
    </source>
</evidence>
<dbReference type="InterPro" id="IPR007627">
    <property type="entry name" value="RNA_pol_sigma70_r2"/>
</dbReference>